<accession>A0A0K0E4M6</accession>
<keyword evidence="1" id="KW-0732">Signal</keyword>
<protein>
    <submittedName>
        <fullName evidence="2">Uncharacterized protein</fullName>
    </submittedName>
</protein>
<evidence type="ECO:0000256" key="1">
    <source>
        <dbReference type="SAM" id="SignalP"/>
    </source>
</evidence>
<dbReference type="WBParaSite" id="SSTP_0000444500.1">
    <property type="protein sequence ID" value="SSTP_0000444500.1"/>
    <property type="gene ID" value="SSTP_0000444500"/>
</dbReference>
<organism evidence="2">
    <name type="scientific">Strongyloides stercoralis</name>
    <name type="common">Threadworm</name>
    <dbReference type="NCBI Taxonomy" id="6248"/>
    <lineage>
        <taxon>Eukaryota</taxon>
        <taxon>Metazoa</taxon>
        <taxon>Ecdysozoa</taxon>
        <taxon>Nematoda</taxon>
        <taxon>Chromadorea</taxon>
        <taxon>Rhabditida</taxon>
        <taxon>Tylenchina</taxon>
        <taxon>Panagrolaimomorpha</taxon>
        <taxon>Strongyloidoidea</taxon>
        <taxon>Strongyloididae</taxon>
        <taxon>Strongyloides</taxon>
    </lineage>
</organism>
<dbReference type="AlphaFoldDB" id="A0A0K0E4M6"/>
<reference evidence="2" key="1">
    <citation type="submission" date="2015-08" db="UniProtKB">
        <authorList>
            <consortium name="WormBaseParasite"/>
        </authorList>
    </citation>
    <scope>IDENTIFICATION</scope>
</reference>
<feature type="chain" id="PRO_5005327551" evidence="1">
    <location>
        <begin position="21"/>
        <end position="71"/>
    </location>
</feature>
<proteinExistence type="predicted"/>
<sequence>MRFILFLTIIAIFAIQLTLQTEPSKRKEIDEEKIKEATEILKRIGDDINGEISKHLGEGGSLPALLKKLVG</sequence>
<name>A0A0K0E4M6_STRER</name>
<feature type="signal peptide" evidence="1">
    <location>
        <begin position="1"/>
        <end position="20"/>
    </location>
</feature>
<evidence type="ECO:0000313" key="2">
    <source>
        <dbReference type="WBParaSite" id="SSTP_0000444500.1"/>
    </source>
</evidence>